<name>A0A2N4SZX7_9MICC</name>
<dbReference type="EMBL" id="LOMZ01000001">
    <property type="protein sequence ID" value="PLC11496.1"/>
    <property type="molecule type" value="Genomic_DNA"/>
</dbReference>
<feature type="compositionally biased region" description="Low complexity" evidence="1">
    <location>
        <begin position="36"/>
        <end position="64"/>
    </location>
</feature>
<protein>
    <submittedName>
        <fullName evidence="2">Uncharacterized protein</fullName>
    </submittedName>
</protein>
<dbReference type="Proteomes" id="UP000234632">
    <property type="component" value="Unassembled WGS sequence"/>
</dbReference>
<evidence type="ECO:0000313" key="2">
    <source>
        <dbReference type="EMBL" id="PLC11496.1"/>
    </source>
</evidence>
<reference evidence="2 3" key="1">
    <citation type="submission" date="2015-12" db="EMBL/GenBank/DDBJ databases">
        <authorList>
            <person name="Shamseldin A."/>
            <person name="Moawad H."/>
            <person name="Abd El-Rahim W.M."/>
            <person name="Sadowsky M.J."/>
        </authorList>
    </citation>
    <scope>NUCLEOTIDE SEQUENCE [LARGE SCALE GENOMIC DNA]</scope>
    <source>
        <strain evidence="2 3">S43</strain>
    </source>
</reference>
<accession>A0A2N4SZX7</accession>
<comment type="caution">
    <text evidence="2">The sequence shown here is derived from an EMBL/GenBank/DDBJ whole genome shotgun (WGS) entry which is preliminary data.</text>
</comment>
<organism evidence="2 3">
    <name type="scientific">Kocuria flava</name>
    <dbReference type="NCBI Taxonomy" id="446860"/>
    <lineage>
        <taxon>Bacteria</taxon>
        <taxon>Bacillati</taxon>
        <taxon>Actinomycetota</taxon>
        <taxon>Actinomycetes</taxon>
        <taxon>Micrococcales</taxon>
        <taxon>Micrococcaceae</taxon>
        <taxon>Kocuria</taxon>
    </lineage>
</organism>
<evidence type="ECO:0000313" key="3">
    <source>
        <dbReference type="Proteomes" id="UP000234632"/>
    </source>
</evidence>
<dbReference type="AlphaFoldDB" id="A0A2N4SZX7"/>
<feature type="region of interest" description="Disordered" evidence="1">
    <location>
        <begin position="21"/>
        <end position="75"/>
    </location>
</feature>
<sequence length="75" mass="7492">MLRLLLLLRPLRRSAAVRVPVRGAGAASDADDRFSSRVSAGAASGACPPRTAGVAEEGVASAVGPDGARPSPEVP</sequence>
<evidence type="ECO:0000256" key="1">
    <source>
        <dbReference type="SAM" id="MobiDB-lite"/>
    </source>
</evidence>
<proteinExistence type="predicted"/>
<gene>
    <name evidence="2" type="ORF">AUQ48_03570</name>
</gene>